<gene>
    <name evidence="2" type="ORF">GCM10008939_06400</name>
</gene>
<dbReference type="RefSeq" id="WP_188960740.1">
    <property type="nucleotide sequence ID" value="NZ_BMOE01000001.1"/>
</dbReference>
<evidence type="ECO:0000313" key="2">
    <source>
        <dbReference type="EMBL" id="GGJ65207.1"/>
    </source>
</evidence>
<organism evidence="2 3">
    <name type="scientific">Deinococcus aquiradiocola</name>
    <dbReference type="NCBI Taxonomy" id="393059"/>
    <lineage>
        <taxon>Bacteria</taxon>
        <taxon>Thermotogati</taxon>
        <taxon>Deinococcota</taxon>
        <taxon>Deinococci</taxon>
        <taxon>Deinococcales</taxon>
        <taxon>Deinococcaceae</taxon>
        <taxon>Deinococcus</taxon>
    </lineage>
</organism>
<dbReference type="EMBL" id="BMOE01000001">
    <property type="protein sequence ID" value="GGJ65207.1"/>
    <property type="molecule type" value="Genomic_DNA"/>
</dbReference>
<accession>A0A917UKZ3</accession>
<reference evidence="2" key="2">
    <citation type="submission" date="2020-09" db="EMBL/GenBank/DDBJ databases">
        <authorList>
            <person name="Sun Q."/>
            <person name="Ohkuma M."/>
        </authorList>
    </citation>
    <scope>NUCLEOTIDE SEQUENCE</scope>
    <source>
        <strain evidence="2">JCM 14371</strain>
    </source>
</reference>
<evidence type="ECO:0000256" key="1">
    <source>
        <dbReference type="SAM" id="MobiDB-lite"/>
    </source>
</evidence>
<evidence type="ECO:0000313" key="3">
    <source>
        <dbReference type="Proteomes" id="UP000635726"/>
    </source>
</evidence>
<sequence length="97" mass="11390">MSATPRERRTHRKAVEERVTRQRLAREREAREAEIRTEDMFERDRELARITISVYGQLPLSPPFYLRHIGLEDVTRGSTARQPSLPLPPVLSTRRKP</sequence>
<comment type="caution">
    <text evidence="2">The sequence shown here is derived from an EMBL/GenBank/DDBJ whole genome shotgun (WGS) entry which is preliminary data.</text>
</comment>
<feature type="region of interest" description="Disordered" evidence="1">
    <location>
        <begin position="75"/>
        <end position="97"/>
    </location>
</feature>
<feature type="region of interest" description="Disordered" evidence="1">
    <location>
        <begin position="1"/>
        <end position="21"/>
    </location>
</feature>
<name>A0A917UKZ3_9DEIO</name>
<protein>
    <submittedName>
        <fullName evidence="2">Uncharacterized protein</fullName>
    </submittedName>
</protein>
<keyword evidence="3" id="KW-1185">Reference proteome</keyword>
<reference evidence="2" key="1">
    <citation type="journal article" date="2014" name="Int. J. Syst. Evol. Microbiol.">
        <title>Complete genome sequence of Corynebacterium casei LMG S-19264T (=DSM 44701T), isolated from a smear-ripened cheese.</title>
        <authorList>
            <consortium name="US DOE Joint Genome Institute (JGI-PGF)"/>
            <person name="Walter F."/>
            <person name="Albersmeier A."/>
            <person name="Kalinowski J."/>
            <person name="Ruckert C."/>
        </authorList>
    </citation>
    <scope>NUCLEOTIDE SEQUENCE</scope>
    <source>
        <strain evidence="2">JCM 14371</strain>
    </source>
</reference>
<proteinExistence type="predicted"/>
<dbReference type="Proteomes" id="UP000635726">
    <property type="component" value="Unassembled WGS sequence"/>
</dbReference>
<dbReference type="AlphaFoldDB" id="A0A917UKZ3"/>